<dbReference type="Proteomes" id="UP000605846">
    <property type="component" value="Unassembled WGS sequence"/>
</dbReference>
<evidence type="ECO:0000313" key="5">
    <source>
        <dbReference type="EMBL" id="KAF7724542.1"/>
    </source>
</evidence>
<dbReference type="GO" id="GO:0016788">
    <property type="term" value="F:hydrolase activity, acting on ester bonds"/>
    <property type="evidence" value="ECO:0007669"/>
    <property type="project" value="InterPro"/>
</dbReference>
<dbReference type="Pfam" id="PF00657">
    <property type="entry name" value="Lipase_GDSL"/>
    <property type="match status" value="1"/>
</dbReference>
<evidence type="ECO:0000256" key="3">
    <source>
        <dbReference type="SAM" id="Phobius"/>
    </source>
</evidence>
<dbReference type="PANTHER" id="PTHR45648">
    <property type="entry name" value="GDSL LIPASE/ACYLHYDROLASE FAMILY PROTEIN (AFU_ORTHOLOGUE AFUA_4G14700)"/>
    <property type="match status" value="1"/>
</dbReference>
<dbReference type="EMBL" id="JABAYA010000117">
    <property type="protein sequence ID" value="KAF7724542.1"/>
    <property type="molecule type" value="Genomic_DNA"/>
</dbReference>
<gene>
    <name evidence="5" type="ORF">EC973_000919</name>
</gene>
<dbReference type="CDD" id="cd01846">
    <property type="entry name" value="fatty_acyltransferase_like"/>
    <property type="match status" value="1"/>
</dbReference>
<feature type="chain" id="PRO_5034426439" evidence="4">
    <location>
        <begin position="21"/>
        <end position="413"/>
    </location>
</feature>
<dbReference type="OrthoDB" id="1600564at2759"/>
<keyword evidence="3" id="KW-1133">Transmembrane helix</keyword>
<feature type="signal peptide" evidence="4">
    <location>
        <begin position="1"/>
        <end position="20"/>
    </location>
</feature>
<dbReference type="InterPro" id="IPR036514">
    <property type="entry name" value="SGNH_hydro_sf"/>
</dbReference>
<keyword evidence="4" id="KW-0732">Signal</keyword>
<proteinExistence type="predicted"/>
<protein>
    <submittedName>
        <fullName evidence="5">Uncharacterized protein</fullName>
    </submittedName>
</protein>
<evidence type="ECO:0000313" key="6">
    <source>
        <dbReference type="Proteomes" id="UP000605846"/>
    </source>
</evidence>
<dbReference type="InterPro" id="IPR001087">
    <property type="entry name" value="GDSL"/>
</dbReference>
<sequence>MRWMYLLMVLGTSYLPYCLASSIKNLVVFDVGNAGRSTNGPLWSENLAVGWNASLYNFAFDGAVCDHDLYKVSNDTIPSIKDQIEIYYRQELQLTPAETVYAIWVGMNDIERAFQDQNRTDQVPDLTKTVECIGQQMRNIRKVFGSNRFLILSVPPMDRMPFFHGTDLEPIHKKASIEFNRLLAAEIEGRNKNHHGVLESDFVDVHRLLNDIVADPQLLDYTNAVDAYWAACQGQCDDSMDSYLWWDSIHITGGTHRLIANSILLSSSFEPATSLDESMDVQQLILDPKSRYHSPIYKPALNTGLIDQVIEKKEADKKKEGEQVEDMQVDTPKKEEHQDEEKEEHDTITTDAGSDGYSFQIYIGLIGAVVVCVGFIVFVKTHRSGGLSILSRRLRNNQGRGAFVPLRNIETQP</sequence>
<dbReference type="Gene3D" id="3.40.50.1110">
    <property type="entry name" value="SGNH hydrolase"/>
    <property type="match status" value="1"/>
</dbReference>
<evidence type="ECO:0000256" key="4">
    <source>
        <dbReference type="SAM" id="SignalP"/>
    </source>
</evidence>
<keyword evidence="6" id="KW-1185">Reference proteome</keyword>
<evidence type="ECO:0000256" key="1">
    <source>
        <dbReference type="ARBA" id="ARBA00022801"/>
    </source>
</evidence>
<feature type="compositionally biased region" description="Basic and acidic residues" evidence="2">
    <location>
        <begin position="331"/>
        <end position="348"/>
    </location>
</feature>
<name>A0A8H7EPP4_9FUNG</name>
<dbReference type="AlphaFoldDB" id="A0A8H7EPP4"/>
<dbReference type="PANTHER" id="PTHR45648:SF22">
    <property type="entry name" value="GDSL LIPASE_ACYLHYDROLASE FAMILY PROTEIN (AFU_ORTHOLOGUE AFUA_4G14700)"/>
    <property type="match status" value="1"/>
</dbReference>
<dbReference type="SUPFAM" id="SSF52266">
    <property type="entry name" value="SGNH hydrolase"/>
    <property type="match status" value="1"/>
</dbReference>
<organism evidence="5 6">
    <name type="scientific">Apophysomyces ossiformis</name>
    <dbReference type="NCBI Taxonomy" id="679940"/>
    <lineage>
        <taxon>Eukaryota</taxon>
        <taxon>Fungi</taxon>
        <taxon>Fungi incertae sedis</taxon>
        <taxon>Mucoromycota</taxon>
        <taxon>Mucoromycotina</taxon>
        <taxon>Mucoromycetes</taxon>
        <taxon>Mucorales</taxon>
        <taxon>Mucorineae</taxon>
        <taxon>Mucoraceae</taxon>
        <taxon>Apophysomyces</taxon>
    </lineage>
</organism>
<keyword evidence="1" id="KW-0378">Hydrolase</keyword>
<evidence type="ECO:0000256" key="2">
    <source>
        <dbReference type="SAM" id="MobiDB-lite"/>
    </source>
</evidence>
<reference evidence="5" key="1">
    <citation type="submission" date="2020-01" db="EMBL/GenBank/DDBJ databases">
        <title>Genome Sequencing of Three Apophysomyces-Like Fungal Strains Confirms a Novel Fungal Genus in the Mucoromycota with divergent Burkholderia-like Endosymbiotic Bacteria.</title>
        <authorList>
            <person name="Stajich J.E."/>
            <person name="Macias A.M."/>
            <person name="Carter-House D."/>
            <person name="Lovett B."/>
            <person name="Kasson L.R."/>
            <person name="Berry K."/>
            <person name="Grigoriev I."/>
            <person name="Chang Y."/>
            <person name="Spatafora J."/>
            <person name="Kasson M.T."/>
        </authorList>
    </citation>
    <scope>NUCLEOTIDE SEQUENCE</scope>
    <source>
        <strain evidence="5">NRRL A-21654</strain>
    </source>
</reference>
<accession>A0A8H7EPP4</accession>
<feature type="region of interest" description="Disordered" evidence="2">
    <location>
        <begin position="315"/>
        <end position="351"/>
    </location>
</feature>
<keyword evidence="3" id="KW-0812">Transmembrane</keyword>
<comment type="caution">
    <text evidence="5">The sequence shown here is derived from an EMBL/GenBank/DDBJ whole genome shotgun (WGS) entry which is preliminary data.</text>
</comment>
<keyword evidence="3" id="KW-0472">Membrane</keyword>
<dbReference type="InterPro" id="IPR051058">
    <property type="entry name" value="GDSL_Est/Lipase"/>
</dbReference>
<feature type="transmembrane region" description="Helical" evidence="3">
    <location>
        <begin position="359"/>
        <end position="379"/>
    </location>
</feature>